<dbReference type="PRINTS" id="PR00080">
    <property type="entry name" value="SDRFAMILY"/>
</dbReference>
<keyword evidence="3" id="KW-0520">NAD</keyword>
<evidence type="ECO:0000259" key="4">
    <source>
        <dbReference type="SMART" id="SM00822"/>
    </source>
</evidence>
<dbReference type="PANTHER" id="PTHR24321:SF8">
    <property type="entry name" value="ESTRADIOL 17-BETA-DEHYDROGENASE 8-RELATED"/>
    <property type="match status" value="1"/>
</dbReference>
<dbReference type="OrthoDB" id="9812986at2"/>
<dbReference type="GO" id="GO:0047936">
    <property type="term" value="F:glucose 1-dehydrogenase [NAD(P)+] activity"/>
    <property type="evidence" value="ECO:0007669"/>
    <property type="project" value="UniProtKB-EC"/>
</dbReference>
<comment type="caution">
    <text evidence="5">The sequence shown here is derived from an EMBL/GenBank/DDBJ whole genome shotgun (WGS) entry which is preliminary data.</text>
</comment>
<dbReference type="SMART" id="SM00822">
    <property type="entry name" value="PKS_KR"/>
    <property type="match status" value="1"/>
</dbReference>
<comment type="similarity">
    <text evidence="1">Belongs to the short-chain dehydrogenases/reductases (SDR) family.</text>
</comment>
<dbReference type="Proteomes" id="UP000315252">
    <property type="component" value="Unassembled WGS sequence"/>
</dbReference>
<protein>
    <submittedName>
        <fullName evidence="5">Glucose 1-dehydrogenase</fullName>
        <ecNumber evidence="5">1.1.1.47</ecNumber>
    </submittedName>
</protein>
<evidence type="ECO:0000313" key="6">
    <source>
        <dbReference type="Proteomes" id="UP000315252"/>
    </source>
</evidence>
<dbReference type="EMBL" id="VHSH01000003">
    <property type="protein sequence ID" value="TQV80911.1"/>
    <property type="molecule type" value="Genomic_DNA"/>
</dbReference>
<evidence type="ECO:0000313" key="5">
    <source>
        <dbReference type="EMBL" id="TQV80911.1"/>
    </source>
</evidence>
<sequence>MKNEFEGKSVLLSGGTSGIGRATALAFAARGARVVITGRNESQGAEVAAEAAALSGEIHFLACDVLEPEQIETVSRTAVDWLGGLDIALNNAGHQEKRAALIDQPLEVFERVFDVNVRAIHVAMRTQIRTMLEAGGGVIVNIASVSGIRNPNPGFAVYSASKAAMISLTKSAAMEYGPQGIRINAVAPGRVDTPMLRASKVADMAAVAAGLPLRRLGQPEEVAEAILWLASDRASFVAGHVLSADGGFLAQ</sequence>
<dbReference type="InterPro" id="IPR020904">
    <property type="entry name" value="Sc_DH/Rdtase_CS"/>
</dbReference>
<dbReference type="Pfam" id="PF13561">
    <property type="entry name" value="adh_short_C2"/>
    <property type="match status" value="1"/>
</dbReference>
<proteinExistence type="inferred from homology"/>
<dbReference type="RefSeq" id="WP_142896625.1">
    <property type="nucleotide sequence ID" value="NZ_ML660054.1"/>
</dbReference>
<dbReference type="InterPro" id="IPR036291">
    <property type="entry name" value="NAD(P)-bd_dom_sf"/>
</dbReference>
<dbReference type="InterPro" id="IPR057326">
    <property type="entry name" value="KR_dom"/>
</dbReference>
<dbReference type="FunFam" id="3.40.50.720:FF:000084">
    <property type="entry name" value="Short-chain dehydrogenase reductase"/>
    <property type="match status" value="1"/>
</dbReference>
<name>A0A545TUS7_9PROT</name>
<reference evidence="5 6" key="1">
    <citation type="submission" date="2019-06" db="EMBL/GenBank/DDBJ databases">
        <title>Whole genome sequence for Rhodospirillaceae sp. R148.</title>
        <authorList>
            <person name="Wang G."/>
        </authorList>
    </citation>
    <scope>NUCLEOTIDE SEQUENCE [LARGE SCALE GENOMIC DNA]</scope>
    <source>
        <strain evidence="5 6">R148</strain>
    </source>
</reference>
<dbReference type="PRINTS" id="PR00081">
    <property type="entry name" value="GDHRDH"/>
</dbReference>
<evidence type="ECO:0000256" key="2">
    <source>
        <dbReference type="ARBA" id="ARBA00023002"/>
    </source>
</evidence>
<keyword evidence="6" id="KW-1185">Reference proteome</keyword>
<dbReference type="AlphaFoldDB" id="A0A545TUS7"/>
<dbReference type="NCBIfam" id="NF005559">
    <property type="entry name" value="PRK07231.1"/>
    <property type="match status" value="1"/>
</dbReference>
<dbReference type="Gene3D" id="3.40.50.720">
    <property type="entry name" value="NAD(P)-binding Rossmann-like Domain"/>
    <property type="match status" value="1"/>
</dbReference>
<accession>A0A545TUS7</accession>
<dbReference type="CDD" id="cd05233">
    <property type="entry name" value="SDR_c"/>
    <property type="match status" value="1"/>
</dbReference>
<evidence type="ECO:0000256" key="3">
    <source>
        <dbReference type="ARBA" id="ARBA00023027"/>
    </source>
</evidence>
<gene>
    <name evidence="5" type="ORF">FKG95_12250</name>
</gene>
<dbReference type="InterPro" id="IPR002347">
    <property type="entry name" value="SDR_fam"/>
</dbReference>
<dbReference type="SUPFAM" id="SSF51735">
    <property type="entry name" value="NAD(P)-binding Rossmann-fold domains"/>
    <property type="match status" value="1"/>
</dbReference>
<dbReference type="PROSITE" id="PS00061">
    <property type="entry name" value="ADH_SHORT"/>
    <property type="match status" value="1"/>
</dbReference>
<organism evidence="5 6">
    <name type="scientific">Denitrobaculum tricleocarpae</name>
    <dbReference type="NCBI Taxonomy" id="2591009"/>
    <lineage>
        <taxon>Bacteria</taxon>
        <taxon>Pseudomonadati</taxon>
        <taxon>Pseudomonadota</taxon>
        <taxon>Alphaproteobacteria</taxon>
        <taxon>Rhodospirillales</taxon>
        <taxon>Rhodospirillaceae</taxon>
        <taxon>Denitrobaculum</taxon>
    </lineage>
</organism>
<dbReference type="PANTHER" id="PTHR24321">
    <property type="entry name" value="DEHYDROGENASES, SHORT CHAIN"/>
    <property type="match status" value="1"/>
</dbReference>
<keyword evidence="2 5" id="KW-0560">Oxidoreductase</keyword>
<dbReference type="EC" id="1.1.1.47" evidence="5"/>
<feature type="domain" description="Ketoreductase" evidence="4">
    <location>
        <begin position="8"/>
        <end position="204"/>
    </location>
</feature>
<evidence type="ECO:0000256" key="1">
    <source>
        <dbReference type="ARBA" id="ARBA00006484"/>
    </source>
</evidence>